<dbReference type="EMBL" id="JAFLWD010000022">
    <property type="protein sequence ID" value="MBO0440661.1"/>
    <property type="molecule type" value="Genomic_DNA"/>
</dbReference>
<organism evidence="3 4">
    <name type="scientific">Candidatus Enterococcus ikei</name>
    <dbReference type="NCBI Taxonomy" id="2815326"/>
    <lineage>
        <taxon>Bacteria</taxon>
        <taxon>Bacillati</taxon>
        <taxon>Bacillota</taxon>
        <taxon>Bacilli</taxon>
        <taxon>Lactobacillales</taxon>
        <taxon>Enterococcaceae</taxon>
        <taxon>Enterococcus</taxon>
    </lineage>
</organism>
<sequence length="351" mass="38685">MKRKILGWTVLLVSVFTVSSIKVNAEGDSEIISGVDVSVTREINGVDPASYTSPVMTRSGLQEVKVDIDKWEEEIKKDYLKDNPNFEGDVSIISMEEYEDGKQPEEYKNRKLEELLESEQDNIVQARGVAQTGPNLTHGAIAKAYLFFDNGRGGLIMADGSGFKVSGTKAGTAGHCVYDKEHGFGWVKTATLNFGFRKDPRVGWIASSVYKVNKMTTNNDWIKSKDHTQGIRSDFGSFHISRSSGSVPPNVAMLTTPPNSLKNAVSWGVEAKSRYLTRSTVDVTTSSIRSDWFNWVYQDRLGIMYGGMSGGPLFDGAGRVIGINSSEMNDANRTKVYTKINSSAYNQIIAN</sequence>
<evidence type="ECO:0000256" key="1">
    <source>
        <dbReference type="ARBA" id="ARBA00022825"/>
    </source>
</evidence>
<feature type="signal peptide" evidence="2">
    <location>
        <begin position="1"/>
        <end position="25"/>
    </location>
</feature>
<keyword evidence="1" id="KW-0720">Serine protease</keyword>
<dbReference type="Proteomes" id="UP000664632">
    <property type="component" value="Unassembled WGS sequence"/>
</dbReference>
<proteinExistence type="predicted"/>
<dbReference type="Gene3D" id="2.40.10.10">
    <property type="entry name" value="Trypsin-like serine proteases"/>
    <property type="match status" value="2"/>
</dbReference>
<reference evidence="3 4" key="1">
    <citation type="submission" date="2021-03" db="EMBL/GenBank/DDBJ databases">
        <title>Enterococcal diversity collection.</title>
        <authorList>
            <person name="Gilmore M.S."/>
            <person name="Schwartzman J."/>
            <person name="Van Tyne D."/>
            <person name="Martin M."/>
            <person name="Earl A.M."/>
            <person name="Manson A.L."/>
            <person name="Straub T."/>
            <person name="Salamzade R."/>
            <person name="Saavedra J."/>
            <person name="Lebreton F."/>
            <person name="Prichula J."/>
            <person name="Schaufler K."/>
            <person name="Gaca A."/>
            <person name="Sgardioli B."/>
            <person name="Wagenaar J."/>
            <person name="Strong T."/>
        </authorList>
    </citation>
    <scope>NUCLEOTIDE SEQUENCE [LARGE SCALE GENOMIC DNA]</scope>
    <source>
        <strain evidence="3 4">DIV0869a</strain>
    </source>
</reference>
<keyword evidence="2" id="KW-0732">Signal</keyword>
<dbReference type="RefSeq" id="WP_207112700.1">
    <property type="nucleotide sequence ID" value="NZ_JAFLWD010000022.1"/>
</dbReference>
<evidence type="ECO:0000313" key="4">
    <source>
        <dbReference type="Proteomes" id="UP000664632"/>
    </source>
</evidence>
<keyword evidence="4" id="KW-1185">Reference proteome</keyword>
<evidence type="ECO:0000256" key="2">
    <source>
        <dbReference type="SAM" id="SignalP"/>
    </source>
</evidence>
<name>A0ABS3H0Z5_9ENTE</name>
<dbReference type="InterPro" id="IPR009003">
    <property type="entry name" value="Peptidase_S1_PA"/>
</dbReference>
<comment type="caution">
    <text evidence="3">The sequence shown here is derived from an EMBL/GenBank/DDBJ whole genome shotgun (WGS) entry which is preliminary data.</text>
</comment>
<keyword evidence="1" id="KW-0645">Protease</keyword>
<feature type="chain" id="PRO_5045481195" evidence="2">
    <location>
        <begin position="26"/>
        <end position="351"/>
    </location>
</feature>
<dbReference type="Pfam" id="PF13365">
    <property type="entry name" value="Trypsin_2"/>
    <property type="match status" value="1"/>
</dbReference>
<keyword evidence="1" id="KW-0378">Hydrolase</keyword>
<dbReference type="SUPFAM" id="SSF50494">
    <property type="entry name" value="Trypsin-like serine proteases"/>
    <property type="match status" value="1"/>
</dbReference>
<gene>
    <name evidence="3" type="ORF">JZO69_09825</name>
</gene>
<dbReference type="InterPro" id="IPR043504">
    <property type="entry name" value="Peptidase_S1_PA_chymotrypsin"/>
</dbReference>
<protein>
    <submittedName>
        <fullName evidence="3">Trypsin-like peptidase domain-containing protein</fullName>
    </submittedName>
</protein>
<evidence type="ECO:0000313" key="3">
    <source>
        <dbReference type="EMBL" id="MBO0440661.1"/>
    </source>
</evidence>
<accession>A0ABS3H0Z5</accession>